<organism evidence="3 4">
    <name type="scientific">Dictyocaulus viviparus</name>
    <name type="common">Bovine lungworm</name>
    <dbReference type="NCBI Taxonomy" id="29172"/>
    <lineage>
        <taxon>Eukaryota</taxon>
        <taxon>Metazoa</taxon>
        <taxon>Ecdysozoa</taxon>
        <taxon>Nematoda</taxon>
        <taxon>Chromadorea</taxon>
        <taxon>Rhabditida</taxon>
        <taxon>Rhabditina</taxon>
        <taxon>Rhabditomorpha</taxon>
        <taxon>Strongyloidea</taxon>
        <taxon>Metastrongylidae</taxon>
        <taxon>Dictyocaulus</taxon>
    </lineage>
</organism>
<reference evidence="4" key="2">
    <citation type="journal article" date="2016" name="Sci. Rep.">
        <title>Dictyocaulus viviparus genome, variome and transcriptome elucidate lungworm biology and support future intervention.</title>
        <authorList>
            <person name="McNulty S.N."/>
            <person name="Strube C."/>
            <person name="Rosa B.A."/>
            <person name="Martin J.C."/>
            <person name="Tyagi R."/>
            <person name="Choi Y.J."/>
            <person name="Wang Q."/>
            <person name="Hallsworth Pepin K."/>
            <person name="Zhang X."/>
            <person name="Ozersky P."/>
            <person name="Wilson R.K."/>
            <person name="Sternberg P.W."/>
            <person name="Gasser R.B."/>
            <person name="Mitreva M."/>
        </authorList>
    </citation>
    <scope>NUCLEOTIDE SEQUENCE [LARGE SCALE GENOMIC DNA]</scope>
    <source>
        <strain evidence="4">HannoverDv2000</strain>
    </source>
</reference>
<keyword evidence="4" id="KW-1185">Reference proteome</keyword>
<proteinExistence type="predicted"/>
<accession>A0A0D8X779</accession>
<dbReference type="OrthoDB" id="5850742at2759"/>
<dbReference type="Gene3D" id="1.10.340.70">
    <property type="match status" value="1"/>
</dbReference>
<feature type="domain" description="Integrase zinc-binding" evidence="2">
    <location>
        <begin position="2"/>
        <end position="49"/>
    </location>
</feature>
<evidence type="ECO:0000256" key="1">
    <source>
        <dbReference type="SAM" id="MobiDB-lite"/>
    </source>
</evidence>
<evidence type="ECO:0000259" key="2">
    <source>
        <dbReference type="Pfam" id="PF17921"/>
    </source>
</evidence>
<sequence length="106" mass="12504">MITQDAHLPYHSGTSQTMANVREKFWIPKLRQQTRKPLRRCIGCQKMNNLPYKYPKMDDLPESRRDSNGNNAKKSLPVAIVSFNYFRVQLRNYSSYSLRNPSRKLI</sequence>
<feature type="region of interest" description="Disordered" evidence="1">
    <location>
        <begin position="53"/>
        <end position="73"/>
    </location>
</feature>
<dbReference type="STRING" id="29172.A0A0D8X779"/>
<dbReference type="Pfam" id="PF17921">
    <property type="entry name" value="Integrase_H2C2"/>
    <property type="match status" value="1"/>
</dbReference>
<reference evidence="3 4" key="1">
    <citation type="submission" date="2013-11" db="EMBL/GenBank/DDBJ databases">
        <title>Draft genome of the bovine lungworm Dictyocaulus viviparus.</title>
        <authorList>
            <person name="Mitreva M."/>
        </authorList>
    </citation>
    <scope>NUCLEOTIDE SEQUENCE [LARGE SCALE GENOMIC DNA]</scope>
    <source>
        <strain evidence="3 4">HannoverDv2000</strain>
    </source>
</reference>
<evidence type="ECO:0000313" key="4">
    <source>
        <dbReference type="Proteomes" id="UP000053766"/>
    </source>
</evidence>
<dbReference type="EMBL" id="KN717282">
    <property type="protein sequence ID" value="KJH40373.1"/>
    <property type="molecule type" value="Genomic_DNA"/>
</dbReference>
<dbReference type="AlphaFoldDB" id="A0A0D8X779"/>
<dbReference type="InterPro" id="IPR041588">
    <property type="entry name" value="Integrase_H2C2"/>
</dbReference>
<feature type="compositionally biased region" description="Basic and acidic residues" evidence="1">
    <location>
        <begin position="55"/>
        <end position="67"/>
    </location>
</feature>
<dbReference type="Proteomes" id="UP000053766">
    <property type="component" value="Unassembled WGS sequence"/>
</dbReference>
<evidence type="ECO:0000313" key="3">
    <source>
        <dbReference type="EMBL" id="KJH40373.1"/>
    </source>
</evidence>
<protein>
    <recommendedName>
        <fullName evidence="2">Integrase zinc-binding domain-containing protein</fullName>
    </recommendedName>
</protein>
<gene>
    <name evidence="3" type="ORF">DICVIV_13676</name>
</gene>
<name>A0A0D8X779_DICVI</name>